<accession>A0A8S3CMJ0</accession>
<evidence type="ECO:0000313" key="2">
    <source>
        <dbReference type="Proteomes" id="UP000681720"/>
    </source>
</evidence>
<name>A0A8S3CMJ0_9BILA</name>
<comment type="caution">
    <text evidence="1">The sequence shown here is derived from an EMBL/GenBank/DDBJ whole genome shotgun (WGS) entry which is preliminary data.</text>
</comment>
<dbReference type="EMBL" id="CAJOBJ010186631">
    <property type="protein sequence ID" value="CAF4938575.1"/>
    <property type="molecule type" value="Genomic_DNA"/>
</dbReference>
<reference evidence="1" key="1">
    <citation type="submission" date="2021-02" db="EMBL/GenBank/DDBJ databases">
        <authorList>
            <person name="Nowell W R."/>
        </authorList>
    </citation>
    <scope>NUCLEOTIDE SEQUENCE</scope>
</reference>
<organism evidence="1 2">
    <name type="scientific">Rotaria magnacalcarata</name>
    <dbReference type="NCBI Taxonomy" id="392030"/>
    <lineage>
        <taxon>Eukaryota</taxon>
        <taxon>Metazoa</taxon>
        <taxon>Spiralia</taxon>
        <taxon>Gnathifera</taxon>
        <taxon>Rotifera</taxon>
        <taxon>Eurotatoria</taxon>
        <taxon>Bdelloidea</taxon>
        <taxon>Philodinida</taxon>
        <taxon>Philodinidae</taxon>
        <taxon>Rotaria</taxon>
    </lineage>
</organism>
<proteinExistence type="predicted"/>
<protein>
    <submittedName>
        <fullName evidence="1">Uncharacterized protein</fullName>
    </submittedName>
</protein>
<dbReference type="Proteomes" id="UP000681720">
    <property type="component" value="Unassembled WGS sequence"/>
</dbReference>
<gene>
    <name evidence="1" type="ORF">GIL414_LOCUS53694</name>
</gene>
<evidence type="ECO:0000313" key="1">
    <source>
        <dbReference type="EMBL" id="CAF4938575.1"/>
    </source>
</evidence>
<dbReference type="AlphaFoldDB" id="A0A8S3CMJ0"/>
<sequence>MIREPSHHTCTQSSPKKLVLDEAISRMKKRGGEETLPIPQIYSQEIIKVRVNNPDMNTGTFFPLLDSIDSS</sequence>
<feature type="non-terminal residue" evidence="1">
    <location>
        <position position="71"/>
    </location>
</feature>